<accession>A0ABV0AFD1</accession>
<keyword evidence="1" id="KW-0472">Membrane</keyword>
<evidence type="ECO:0008006" key="4">
    <source>
        <dbReference type="Google" id="ProtNLM"/>
    </source>
</evidence>
<keyword evidence="1" id="KW-1133">Transmembrane helix</keyword>
<keyword evidence="3" id="KW-1185">Reference proteome</keyword>
<dbReference type="EMBL" id="JAZHYP010000004">
    <property type="protein sequence ID" value="MEN3324255.1"/>
    <property type="molecule type" value="Genomic_DNA"/>
</dbReference>
<dbReference type="RefSeq" id="WP_346242058.1">
    <property type="nucleotide sequence ID" value="NZ_JAZHYP010000004.1"/>
</dbReference>
<keyword evidence="1" id="KW-0812">Transmembrane</keyword>
<sequence>MKINKLTSIGLLLLFLYLTQFILGLKWEWLYKMQQEEIYKRWSGLGLALFIVIQWLLTFSRIINKLKKYSFKVTNLHKWFGALSPLLFYMHSMSFGYGYLMLLTYIFIINNFIGYFNLDVIKSTNEVLFKGWMITHVAFSMVITLLMVFHISMVFYYK</sequence>
<evidence type="ECO:0000313" key="3">
    <source>
        <dbReference type="Proteomes" id="UP001416393"/>
    </source>
</evidence>
<evidence type="ECO:0000256" key="1">
    <source>
        <dbReference type="SAM" id="Phobius"/>
    </source>
</evidence>
<proteinExistence type="predicted"/>
<feature type="transmembrane region" description="Helical" evidence="1">
    <location>
        <begin position="137"/>
        <end position="157"/>
    </location>
</feature>
<dbReference type="Proteomes" id="UP001416393">
    <property type="component" value="Unassembled WGS sequence"/>
</dbReference>
<comment type="caution">
    <text evidence="2">The sequence shown here is derived from an EMBL/GenBank/DDBJ whole genome shotgun (WGS) entry which is preliminary data.</text>
</comment>
<protein>
    <recommendedName>
        <fullName evidence="4">Cytochrome b561 bacterial/Ni-hydrogenase domain-containing protein</fullName>
    </recommendedName>
</protein>
<reference evidence="2 3" key="1">
    <citation type="submission" date="2024-01" db="EMBL/GenBank/DDBJ databases">
        <title>Mariniflexile litorale sp. nov., isolated from the shallow sediments of the Sea of Japan.</title>
        <authorList>
            <person name="Romanenko L."/>
            <person name="Bystritskaya E."/>
            <person name="Isaeva M."/>
        </authorList>
    </citation>
    <scope>NUCLEOTIDE SEQUENCE [LARGE SCALE GENOMIC DNA]</scope>
    <source>
        <strain evidence="2 3">KCTC 32427</strain>
    </source>
</reference>
<name>A0ABV0AFD1_9FLAO</name>
<gene>
    <name evidence="2" type="ORF">VP395_10995</name>
</gene>
<organism evidence="2 3">
    <name type="scientific">Mariniflexile soesokkakense</name>
    <dbReference type="NCBI Taxonomy" id="1343160"/>
    <lineage>
        <taxon>Bacteria</taxon>
        <taxon>Pseudomonadati</taxon>
        <taxon>Bacteroidota</taxon>
        <taxon>Flavobacteriia</taxon>
        <taxon>Flavobacteriales</taxon>
        <taxon>Flavobacteriaceae</taxon>
        <taxon>Mariniflexile</taxon>
    </lineage>
</organism>
<feature type="transmembrane region" description="Helical" evidence="1">
    <location>
        <begin position="45"/>
        <end position="63"/>
    </location>
</feature>
<evidence type="ECO:0000313" key="2">
    <source>
        <dbReference type="EMBL" id="MEN3324255.1"/>
    </source>
</evidence>
<feature type="transmembrane region" description="Helical" evidence="1">
    <location>
        <begin position="97"/>
        <end position="116"/>
    </location>
</feature>